<dbReference type="EMBL" id="JBBWWR010000010">
    <property type="protein sequence ID" value="KAK8960383.1"/>
    <property type="molecule type" value="Genomic_DNA"/>
</dbReference>
<sequence>MTAALPSGQIQPGYDQDYFQRKPETAFLYGHVSAQDDRLGDYQALEVRYHRIIPAGQKQKKKVSYTYR</sequence>
<gene>
    <name evidence="1" type="ORF">KSP40_PGU008308</name>
</gene>
<dbReference type="Proteomes" id="UP001412067">
    <property type="component" value="Unassembled WGS sequence"/>
</dbReference>
<protein>
    <submittedName>
        <fullName evidence="1">Uncharacterized protein</fullName>
    </submittedName>
</protein>
<organism evidence="1 2">
    <name type="scientific">Platanthera guangdongensis</name>
    <dbReference type="NCBI Taxonomy" id="2320717"/>
    <lineage>
        <taxon>Eukaryota</taxon>
        <taxon>Viridiplantae</taxon>
        <taxon>Streptophyta</taxon>
        <taxon>Embryophyta</taxon>
        <taxon>Tracheophyta</taxon>
        <taxon>Spermatophyta</taxon>
        <taxon>Magnoliopsida</taxon>
        <taxon>Liliopsida</taxon>
        <taxon>Asparagales</taxon>
        <taxon>Orchidaceae</taxon>
        <taxon>Orchidoideae</taxon>
        <taxon>Orchideae</taxon>
        <taxon>Orchidinae</taxon>
        <taxon>Platanthera</taxon>
    </lineage>
</organism>
<evidence type="ECO:0000313" key="1">
    <source>
        <dbReference type="EMBL" id="KAK8960383.1"/>
    </source>
</evidence>
<accession>A0ABR2MBR0</accession>
<proteinExistence type="predicted"/>
<comment type="caution">
    <text evidence="1">The sequence shown here is derived from an EMBL/GenBank/DDBJ whole genome shotgun (WGS) entry which is preliminary data.</text>
</comment>
<reference evidence="1 2" key="1">
    <citation type="journal article" date="2022" name="Nat. Plants">
        <title>Genomes of leafy and leafless Platanthera orchids illuminate the evolution of mycoheterotrophy.</title>
        <authorList>
            <person name="Li M.H."/>
            <person name="Liu K.W."/>
            <person name="Li Z."/>
            <person name="Lu H.C."/>
            <person name="Ye Q.L."/>
            <person name="Zhang D."/>
            <person name="Wang J.Y."/>
            <person name="Li Y.F."/>
            <person name="Zhong Z.M."/>
            <person name="Liu X."/>
            <person name="Yu X."/>
            <person name="Liu D.K."/>
            <person name="Tu X.D."/>
            <person name="Liu B."/>
            <person name="Hao Y."/>
            <person name="Liao X.Y."/>
            <person name="Jiang Y.T."/>
            <person name="Sun W.H."/>
            <person name="Chen J."/>
            <person name="Chen Y.Q."/>
            <person name="Ai Y."/>
            <person name="Zhai J.W."/>
            <person name="Wu S.S."/>
            <person name="Zhou Z."/>
            <person name="Hsiao Y.Y."/>
            <person name="Wu W.L."/>
            <person name="Chen Y.Y."/>
            <person name="Lin Y.F."/>
            <person name="Hsu J.L."/>
            <person name="Li C.Y."/>
            <person name="Wang Z.W."/>
            <person name="Zhao X."/>
            <person name="Zhong W.Y."/>
            <person name="Ma X.K."/>
            <person name="Ma L."/>
            <person name="Huang J."/>
            <person name="Chen G.Z."/>
            <person name="Huang M.Z."/>
            <person name="Huang L."/>
            <person name="Peng D.H."/>
            <person name="Luo Y.B."/>
            <person name="Zou S.Q."/>
            <person name="Chen S.P."/>
            <person name="Lan S."/>
            <person name="Tsai W.C."/>
            <person name="Van de Peer Y."/>
            <person name="Liu Z.J."/>
        </authorList>
    </citation>
    <scope>NUCLEOTIDE SEQUENCE [LARGE SCALE GENOMIC DNA]</scope>
    <source>
        <strain evidence="1">Lor288</strain>
    </source>
</reference>
<name>A0ABR2MBR0_9ASPA</name>
<keyword evidence="2" id="KW-1185">Reference proteome</keyword>
<evidence type="ECO:0000313" key="2">
    <source>
        <dbReference type="Proteomes" id="UP001412067"/>
    </source>
</evidence>